<reference evidence="13 15" key="1">
    <citation type="submission" date="2017-01" db="EMBL/GenBank/DDBJ databases">
        <authorList>
            <person name="Mah S.A."/>
            <person name="Swanson W.J."/>
            <person name="Moy G.W."/>
            <person name="Vacquier V.D."/>
        </authorList>
    </citation>
    <scope>NUCLEOTIDE SEQUENCE [LARGE SCALE GENOMIC DNA]</scope>
    <source>
        <strain evidence="13 15">GSMNP</strain>
    </source>
</reference>
<dbReference type="STRING" id="133412.A0A1R1XQ10"/>
<feature type="transmembrane region" description="Helical" evidence="12">
    <location>
        <begin position="112"/>
        <end position="132"/>
    </location>
</feature>
<keyword evidence="3 12" id="KW-0812">Transmembrane</keyword>
<organism evidence="13 15">
    <name type="scientific">Smittium culicis</name>
    <dbReference type="NCBI Taxonomy" id="133412"/>
    <lineage>
        <taxon>Eukaryota</taxon>
        <taxon>Fungi</taxon>
        <taxon>Fungi incertae sedis</taxon>
        <taxon>Zoopagomycota</taxon>
        <taxon>Kickxellomycotina</taxon>
        <taxon>Harpellomycetes</taxon>
        <taxon>Harpellales</taxon>
        <taxon>Legeriomycetaceae</taxon>
        <taxon>Smittium</taxon>
    </lineage>
</organism>
<comment type="catalytic activity">
    <reaction evidence="11">
        <text>Fe(II)-heme o + 2 A + H2O = Fe(II)-heme a + 2 AH2</text>
        <dbReference type="Rhea" id="RHEA:63388"/>
        <dbReference type="ChEBI" id="CHEBI:13193"/>
        <dbReference type="ChEBI" id="CHEBI:15377"/>
        <dbReference type="ChEBI" id="CHEBI:17499"/>
        <dbReference type="ChEBI" id="CHEBI:60530"/>
        <dbReference type="ChEBI" id="CHEBI:61715"/>
        <dbReference type="EC" id="1.17.99.9"/>
    </reaction>
    <physiologicalReaction direction="left-to-right" evidence="11">
        <dbReference type="Rhea" id="RHEA:63389"/>
    </physiologicalReaction>
</comment>
<evidence type="ECO:0000256" key="12">
    <source>
        <dbReference type="SAM" id="Phobius"/>
    </source>
</evidence>
<evidence type="ECO:0000256" key="4">
    <source>
        <dbReference type="ARBA" id="ARBA00022723"/>
    </source>
</evidence>
<evidence type="ECO:0000256" key="6">
    <source>
        <dbReference type="ARBA" id="ARBA00023002"/>
    </source>
</evidence>
<evidence type="ECO:0000256" key="7">
    <source>
        <dbReference type="ARBA" id="ARBA00023004"/>
    </source>
</evidence>
<keyword evidence="9 12" id="KW-0472">Membrane</keyword>
<protein>
    <submittedName>
        <fullName evidence="13">Cytochrome c oxidase assembly protein COX15-like protein</fullName>
    </submittedName>
</protein>
<comment type="pathway">
    <text evidence="10">Porphyrin-containing compound metabolism; heme A biosynthesis; heme A from heme O: step 1/1.</text>
</comment>
<dbReference type="InterPro" id="IPR003780">
    <property type="entry name" value="COX15/CtaA_fam"/>
</dbReference>
<dbReference type="GO" id="GO:0120547">
    <property type="term" value="F:heme A synthase activity"/>
    <property type="evidence" value="ECO:0007669"/>
    <property type="project" value="UniProtKB-EC"/>
</dbReference>
<dbReference type="GO" id="GO:0046872">
    <property type="term" value="F:metal ion binding"/>
    <property type="evidence" value="ECO:0007669"/>
    <property type="project" value="UniProtKB-KW"/>
</dbReference>
<sequence>MHVQKDQSSRKSLPNFNFASIEAEKLGSASRSKVSCANFGFLFKRSFTGARNNKLFDSSSFLGSSKSIFSGSYYPVRNSSSASSQGNALSRSIEIEYDGGKKKKVNVDSKSVGYWLIYCSSMCFGIIVWGGLTRLTESGLSIVEWAPISGVRLPTTEEGWNEEFEKYKQFPEYHKVHIGISLENFKKIYFMEWFHRNIGRLLGLVYIIPAVYFISKGAIHKKNIAKVLGLGSLIGLQGAIGWYMVSSGLNQNFHDVEEAIPRVSQYRLTTHLGTAYLLYILFSMYGFKTVRLNRILNGSIKNLEQIRETLNRVDVKKFQKGVSHVARFALLTCLSGGMVAGLDAGLVYNEFPLMGGRVLPAIEEFWSDNYTKDIFGNAQSKIFNLFENPTTVQMVHRTMAMTTFFAVSYLWYIGKGLRLNRANKFLVNFSFLLGLTQVGLGIGTLVNYVPISWASAHQANSVILVATMFGLSNSLKAMPKIL</sequence>
<feature type="transmembrane region" description="Helical" evidence="12">
    <location>
        <begin position="394"/>
        <end position="413"/>
    </location>
</feature>
<name>A0A1R1XQ10_9FUNG</name>
<feature type="transmembrane region" description="Helical" evidence="12">
    <location>
        <begin position="265"/>
        <end position="287"/>
    </location>
</feature>
<keyword evidence="15" id="KW-1185">Reference proteome</keyword>
<dbReference type="InterPro" id="IPR023754">
    <property type="entry name" value="HemeA_Synthase_type2"/>
</dbReference>
<evidence type="ECO:0000313" key="13">
    <source>
        <dbReference type="EMBL" id="OMJ16732.1"/>
    </source>
</evidence>
<comment type="caution">
    <text evidence="13">The sequence shown here is derived from an EMBL/GenBank/DDBJ whole genome shotgun (WGS) entry which is preliminary data.</text>
</comment>
<evidence type="ECO:0000313" key="15">
    <source>
        <dbReference type="Proteomes" id="UP000187283"/>
    </source>
</evidence>
<feature type="transmembrane region" description="Helical" evidence="12">
    <location>
        <begin position="325"/>
        <end position="348"/>
    </location>
</feature>
<dbReference type="EMBL" id="LSSN01002246">
    <property type="protein sequence ID" value="OMJ16732.1"/>
    <property type="molecule type" value="Genomic_DNA"/>
</dbReference>
<dbReference type="GO" id="GO:0006784">
    <property type="term" value="P:heme A biosynthetic process"/>
    <property type="evidence" value="ECO:0007669"/>
    <property type="project" value="InterPro"/>
</dbReference>
<evidence type="ECO:0000256" key="11">
    <source>
        <dbReference type="ARBA" id="ARBA00048044"/>
    </source>
</evidence>
<evidence type="ECO:0000313" key="14">
    <source>
        <dbReference type="EMBL" id="OMJ25180.1"/>
    </source>
</evidence>
<keyword evidence="8" id="KW-0350">Heme biosynthesis</keyword>
<evidence type="ECO:0000256" key="9">
    <source>
        <dbReference type="ARBA" id="ARBA00023136"/>
    </source>
</evidence>
<feature type="transmembrane region" description="Helical" evidence="12">
    <location>
        <begin position="425"/>
        <end position="445"/>
    </location>
</feature>
<dbReference type="PANTHER" id="PTHR23289">
    <property type="entry name" value="CYTOCHROME C OXIDASE ASSEMBLY PROTEIN COX15"/>
    <property type="match status" value="1"/>
</dbReference>
<dbReference type="GO" id="GO:0016653">
    <property type="term" value="F:oxidoreductase activity, acting on NAD(P)H, heme protein as acceptor"/>
    <property type="evidence" value="ECO:0007669"/>
    <property type="project" value="TreeGrafter"/>
</dbReference>
<dbReference type="Pfam" id="PF02628">
    <property type="entry name" value="COX15-CtaA"/>
    <property type="match status" value="1"/>
</dbReference>
<feature type="transmembrane region" description="Helical" evidence="12">
    <location>
        <begin position="198"/>
        <end position="215"/>
    </location>
</feature>
<feature type="transmembrane region" description="Helical" evidence="12">
    <location>
        <begin position="227"/>
        <end position="245"/>
    </location>
</feature>
<keyword evidence="4" id="KW-0479">Metal-binding</keyword>
<comment type="subcellular location">
    <subcellularLocation>
        <location evidence="2">Membrane</location>
        <topology evidence="2">Multi-pass membrane protein</topology>
    </subcellularLocation>
</comment>
<evidence type="ECO:0000256" key="10">
    <source>
        <dbReference type="ARBA" id="ARBA00044501"/>
    </source>
</evidence>
<evidence type="ECO:0000256" key="1">
    <source>
        <dbReference type="ARBA" id="ARBA00001970"/>
    </source>
</evidence>
<proteinExistence type="predicted"/>
<gene>
    <name evidence="14" type="ORF">AYI70_g1079</name>
    <name evidence="13" type="ORF">AYI70_g6420</name>
</gene>
<evidence type="ECO:0000256" key="3">
    <source>
        <dbReference type="ARBA" id="ARBA00022692"/>
    </source>
</evidence>
<dbReference type="OrthoDB" id="1726137at2759"/>
<dbReference type="EMBL" id="LSSN01000210">
    <property type="protein sequence ID" value="OMJ25180.1"/>
    <property type="molecule type" value="Genomic_DNA"/>
</dbReference>
<keyword evidence="5 12" id="KW-1133">Transmembrane helix</keyword>
<evidence type="ECO:0000256" key="5">
    <source>
        <dbReference type="ARBA" id="ARBA00022989"/>
    </source>
</evidence>
<keyword evidence="7" id="KW-0408">Iron</keyword>
<comment type="cofactor">
    <cofactor evidence="1">
        <name>heme b</name>
        <dbReference type="ChEBI" id="CHEBI:60344"/>
    </cofactor>
</comment>
<dbReference type="GO" id="GO:0005743">
    <property type="term" value="C:mitochondrial inner membrane"/>
    <property type="evidence" value="ECO:0007669"/>
    <property type="project" value="TreeGrafter"/>
</dbReference>
<dbReference type="Proteomes" id="UP000187283">
    <property type="component" value="Unassembled WGS sequence"/>
</dbReference>
<keyword evidence="6" id="KW-0560">Oxidoreductase</keyword>
<feature type="transmembrane region" description="Helical" evidence="12">
    <location>
        <begin position="451"/>
        <end position="471"/>
    </location>
</feature>
<dbReference type="PANTHER" id="PTHR23289:SF2">
    <property type="entry name" value="CYTOCHROME C OXIDASE ASSEMBLY PROTEIN COX15 HOMOLOG"/>
    <property type="match status" value="1"/>
</dbReference>
<evidence type="ECO:0000256" key="2">
    <source>
        <dbReference type="ARBA" id="ARBA00004141"/>
    </source>
</evidence>
<accession>A0A1R1XQ10</accession>
<evidence type="ECO:0000256" key="8">
    <source>
        <dbReference type="ARBA" id="ARBA00023133"/>
    </source>
</evidence>
<dbReference type="AlphaFoldDB" id="A0A1R1XQ10"/>